<protein>
    <recommendedName>
        <fullName evidence="4">Glycosyl hydrolase family 13 catalytic domain-containing protein</fullName>
    </recommendedName>
</protein>
<reference evidence="2 3" key="1">
    <citation type="submission" date="2015-10" db="EMBL/GenBank/DDBJ databases">
        <title>Metagenome-Assembled Genomes uncover a global brackish microbiome.</title>
        <authorList>
            <person name="Hugerth L.W."/>
            <person name="Larsson J."/>
            <person name="Alneberg J."/>
            <person name="Lindh M.V."/>
            <person name="Legrand C."/>
            <person name="Pinhassi J."/>
            <person name="Andersson A.F."/>
        </authorList>
    </citation>
    <scope>NUCLEOTIDE SEQUENCE [LARGE SCALE GENOMIC DNA]</scope>
    <source>
        <strain evidence="2">BACL18 MAG-120507-bin52</strain>
    </source>
</reference>
<feature type="non-terminal residue" evidence="2">
    <location>
        <position position="91"/>
    </location>
</feature>
<dbReference type="EMBL" id="LIBO01000283">
    <property type="protein sequence ID" value="KRO60497.1"/>
    <property type="molecule type" value="Genomic_DNA"/>
</dbReference>
<evidence type="ECO:0000313" key="2">
    <source>
        <dbReference type="EMBL" id="KRO60497.1"/>
    </source>
</evidence>
<sequence>MLRLLLWLVLILGSPLLAPAEETPSKKCAWAEEAVWYQIFPERFRNGDPKNDPTAEYARVPDKAKGKWKIMPWTKDWYALEDWEKEIGSDV</sequence>
<evidence type="ECO:0000313" key="3">
    <source>
        <dbReference type="Proteomes" id="UP000051269"/>
    </source>
</evidence>
<organism evidence="2 3">
    <name type="scientific">Verrucomicrobia subdivision 6 bacterium BACL9 MAG-120507-bin52</name>
    <dbReference type="NCBI Taxonomy" id="1655590"/>
    <lineage>
        <taxon>Bacteria</taxon>
        <taxon>Pseudomonadati</taxon>
        <taxon>Verrucomicrobiota</taxon>
        <taxon>Verrucomicrobiia</taxon>
        <taxon>Verrucomicrobiales</taxon>
        <taxon>Verrucomicrobia subdivision 6</taxon>
    </lineage>
</organism>
<gene>
    <name evidence="2" type="ORF">ABR82_06475</name>
</gene>
<dbReference type="AlphaFoldDB" id="A0A0R2RDV2"/>
<proteinExistence type="predicted"/>
<evidence type="ECO:0000256" key="1">
    <source>
        <dbReference type="SAM" id="SignalP"/>
    </source>
</evidence>
<dbReference type="SUPFAM" id="SSF51445">
    <property type="entry name" value="(Trans)glycosidases"/>
    <property type="match status" value="1"/>
</dbReference>
<accession>A0A0R2RDV2</accession>
<dbReference type="Gene3D" id="3.20.20.80">
    <property type="entry name" value="Glycosidases"/>
    <property type="match status" value="1"/>
</dbReference>
<evidence type="ECO:0008006" key="4">
    <source>
        <dbReference type="Google" id="ProtNLM"/>
    </source>
</evidence>
<feature type="signal peptide" evidence="1">
    <location>
        <begin position="1"/>
        <end position="20"/>
    </location>
</feature>
<keyword evidence="1" id="KW-0732">Signal</keyword>
<name>A0A0R2RDV2_9BACT</name>
<dbReference type="InterPro" id="IPR017853">
    <property type="entry name" value="GH"/>
</dbReference>
<feature type="chain" id="PRO_5006422713" description="Glycosyl hydrolase family 13 catalytic domain-containing protein" evidence="1">
    <location>
        <begin position="21"/>
        <end position="91"/>
    </location>
</feature>
<comment type="caution">
    <text evidence="2">The sequence shown here is derived from an EMBL/GenBank/DDBJ whole genome shotgun (WGS) entry which is preliminary data.</text>
</comment>
<dbReference type="Proteomes" id="UP000051269">
    <property type="component" value="Unassembled WGS sequence"/>
</dbReference>